<evidence type="ECO:0000313" key="3">
    <source>
        <dbReference type="Proteomes" id="UP000007266"/>
    </source>
</evidence>
<organism evidence="2 3">
    <name type="scientific">Tribolium castaneum</name>
    <name type="common">Red flour beetle</name>
    <dbReference type="NCBI Taxonomy" id="7070"/>
    <lineage>
        <taxon>Eukaryota</taxon>
        <taxon>Metazoa</taxon>
        <taxon>Ecdysozoa</taxon>
        <taxon>Arthropoda</taxon>
        <taxon>Hexapoda</taxon>
        <taxon>Insecta</taxon>
        <taxon>Pterygota</taxon>
        <taxon>Neoptera</taxon>
        <taxon>Endopterygota</taxon>
        <taxon>Coleoptera</taxon>
        <taxon>Polyphaga</taxon>
        <taxon>Cucujiformia</taxon>
        <taxon>Tenebrionidae</taxon>
        <taxon>Tenebrionidae incertae sedis</taxon>
        <taxon>Tribolium</taxon>
    </lineage>
</organism>
<protein>
    <submittedName>
        <fullName evidence="2">Uncharacterized protein</fullName>
    </submittedName>
</protein>
<reference evidence="2 3" key="1">
    <citation type="journal article" date="2008" name="Nature">
        <title>The genome of the model beetle and pest Tribolium castaneum.</title>
        <authorList>
            <consortium name="Tribolium Genome Sequencing Consortium"/>
            <person name="Richards S."/>
            <person name="Gibbs R.A."/>
            <person name="Weinstock G.M."/>
            <person name="Brown S.J."/>
            <person name="Denell R."/>
            <person name="Beeman R.W."/>
            <person name="Gibbs R."/>
            <person name="Beeman R.W."/>
            <person name="Brown S.J."/>
            <person name="Bucher G."/>
            <person name="Friedrich M."/>
            <person name="Grimmelikhuijzen C.J."/>
            <person name="Klingler M."/>
            <person name="Lorenzen M."/>
            <person name="Richards S."/>
            <person name="Roth S."/>
            <person name="Schroder R."/>
            <person name="Tautz D."/>
            <person name="Zdobnov E.M."/>
            <person name="Muzny D."/>
            <person name="Gibbs R.A."/>
            <person name="Weinstock G.M."/>
            <person name="Attaway T."/>
            <person name="Bell S."/>
            <person name="Buhay C.J."/>
            <person name="Chandrabose M.N."/>
            <person name="Chavez D."/>
            <person name="Clerk-Blankenburg K.P."/>
            <person name="Cree A."/>
            <person name="Dao M."/>
            <person name="Davis C."/>
            <person name="Chacko J."/>
            <person name="Dinh H."/>
            <person name="Dugan-Rocha S."/>
            <person name="Fowler G."/>
            <person name="Garner T.T."/>
            <person name="Garnes J."/>
            <person name="Gnirke A."/>
            <person name="Hawes A."/>
            <person name="Hernandez J."/>
            <person name="Hines S."/>
            <person name="Holder M."/>
            <person name="Hume J."/>
            <person name="Jhangiani S.N."/>
            <person name="Joshi V."/>
            <person name="Khan Z.M."/>
            <person name="Jackson L."/>
            <person name="Kovar C."/>
            <person name="Kowis A."/>
            <person name="Lee S."/>
            <person name="Lewis L.R."/>
            <person name="Margolis J."/>
            <person name="Morgan M."/>
            <person name="Nazareth L.V."/>
            <person name="Nguyen N."/>
            <person name="Okwuonu G."/>
            <person name="Parker D."/>
            <person name="Richards S."/>
            <person name="Ruiz S.J."/>
            <person name="Santibanez J."/>
            <person name="Savard J."/>
            <person name="Scherer S.E."/>
            <person name="Schneider B."/>
            <person name="Sodergren E."/>
            <person name="Tautz D."/>
            <person name="Vattahil S."/>
            <person name="Villasana D."/>
            <person name="White C.S."/>
            <person name="Wright R."/>
            <person name="Park Y."/>
            <person name="Beeman R.W."/>
            <person name="Lord J."/>
            <person name="Oppert B."/>
            <person name="Lorenzen M."/>
            <person name="Brown S."/>
            <person name="Wang L."/>
            <person name="Savard J."/>
            <person name="Tautz D."/>
            <person name="Richards S."/>
            <person name="Weinstock G."/>
            <person name="Gibbs R.A."/>
            <person name="Liu Y."/>
            <person name="Worley K."/>
            <person name="Weinstock G."/>
            <person name="Elsik C.G."/>
            <person name="Reese J.T."/>
            <person name="Elhaik E."/>
            <person name="Landan G."/>
            <person name="Graur D."/>
            <person name="Arensburger P."/>
            <person name="Atkinson P."/>
            <person name="Beeman R.W."/>
            <person name="Beidler J."/>
            <person name="Brown S.J."/>
            <person name="Demuth J.P."/>
            <person name="Drury D.W."/>
            <person name="Du Y.Z."/>
            <person name="Fujiwara H."/>
            <person name="Lorenzen M."/>
            <person name="Maselli V."/>
            <person name="Osanai M."/>
            <person name="Park Y."/>
            <person name="Robertson H.M."/>
            <person name="Tu Z."/>
            <person name="Wang J.J."/>
            <person name="Wang S."/>
            <person name="Richards S."/>
            <person name="Song H."/>
            <person name="Zhang L."/>
            <person name="Sodergren E."/>
            <person name="Werner D."/>
            <person name="Stanke M."/>
            <person name="Morgenstern B."/>
            <person name="Solovyev V."/>
            <person name="Kosarev P."/>
            <person name="Brown G."/>
            <person name="Chen H.C."/>
            <person name="Ermolaeva O."/>
            <person name="Hlavina W."/>
            <person name="Kapustin Y."/>
            <person name="Kiryutin B."/>
            <person name="Kitts P."/>
            <person name="Maglott D."/>
            <person name="Pruitt K."/>
            <person name="Sapojnikov V."/>
            <person name="Souvorov A."/>
            <person name="Mackey A.J."/>
            <person name="Waterhouse R.M."/>
            <person name="Wyder S."/>
            <person name="Zdobnov E.M."/>
            <person name="Zdobnov E.M."/>
            <person name="Wyder S."/>
            <person name="Kriventseva E.V."/>
            <person name="Kadowaki T."/>
            <person name="Bork P."/>
            <person name="Aranda M."/>
            <person name="Bao R."/>
            <person name="Beermann A."/>
            <person name="Berns N."/>
            <person name="Bolognesi R."/>
            <person name="Bonneton F."/>
            <person name="Bopp D."/>
            <person name="Brown S.J."/>
            <person name="Bucher G."/>
            <person name="Butts T."/>
            <person name="Chaumot A."/>
            <person name="Denell R.E."/>
            <person name="Ferrier D.E."/>
            <person name="Friedrich M."/>
            <person name="Gordon C.M."/>
            <person name="Jindra M."/>
            <person name="Klingler M."/>
            <person name="Lan Q."/>
            <person name="Lattorff H.M."/>
            <person name="Laudet V."/>
            <person name="von Levetsow C."/>
            <person name="Liu Z."/>
            <person name="Lutz R."/>
            <person name="Lynch J.A."/>
            <person name="da Fonseca R.N."/>
            <person name="Posnien N."/>
            <person name="Reuter R."/>
            <person name="Roth S."/>
            <person name="Savard J."/>
            <person name="Schinko J.B."/>
            <person name="Schmitt C."/>
            <person name="Schoppmeier M."/>
            <person name="Schroder R."/>
            <person name="Shippy T.D."/>
            <person name="Simonnet F."/>
            <person name="Marques-Souza H."/>
            <person name="Tautz D."/>
            <person name="Tomoyasu Y."/>
            <person name="Trauner J."/>
            <person name="Van der Zee M."/>
            <person name="Vervoort M."/>
            <person name="Wittkopp N."/>
            <person name="Wimmer E.A."/>
            <person name="Yang X."/>
            <person name="Jones A.K."/>
            <person name="Sattelle D.B."/>
            <person name="Ebert P.R."/>
            <person name="Nelson D."/>
            <person name="Scott J.G."/>
            <person name="Beeman R.W."/>
            <person name="Muthukrishnan S."/>
            <person name="Kramer K.J."/>
            <person name="Arakane Y."/>
            <person name="Beeman R.W."/>
            <person name="Zhu Q."/>
            <person name="Hogenkamp D."/>
            <person name="Dixit R."/>
            <person name="Oppert B."/>
            <person name="Jiang H."/>
            <person name="Zou Z."/>
            <person name="Marshall J."/>
            <person name="Elpidina E."/>
            <person name="Vinokurov K."/>
            <person name="Oppert C."/>
            <person name="Zou Z."/>
            <person name="Evans J."/>
            <person name="Lu Z."/>
            <person name="Zhao P."/>
            <person name="Sumathipala N."/>
            <person name="Altincicek B."/>
            <person name="Vilcinskas A."/>
            <person name="Williams M."/>
            <person name="Hultmark D."/>
            <person name="Hetru C."/>
            <person name="Jiang H."/>
            <person name="Grimmelikhuijzen C.J."/>
            <person name="Hauser F."/>
            <person name="Cazzamali G."/>
            <person name="Williamson M."/>
            <person name="Park Y."/>
            <person name="Li B."/>
            <person name="Tanaka Y."/>
            <person name="Predel R."/>
            <person name="Neupert S."/>
            <person name="Schachtner J."/>
            <person name="Verleyen P."/>
            <person name="Raible F."/>
            <person name="Bork P."/>
            <person name="Friedrich M."/>
            <person name="Walden K.K."/>
            <person name="Robertson H.M."/>
            <person name="Angeli S."/>
            <person name="Foret S."/>
            <person name="Bucher G."/>
            <person name="Schuetz S."/>
            <person name="Maleszka R."/>
            <person name="Wimmer E.A."/>
            <person name="Beeman R.W."/>
            <person name="Lorenzen M."/>
            <person name="Tomoyasu Y."/>
            <person name="Miller S.C."/>
            <person name="Grossmann D."/>
            <person name="Bucher G."/>
        </authorList>
    </citation>
    <scope>NUCLEOTIDE SEQUENCE [LARGE SCALE GENOMIC DNA]</scope>
    <source>
        <strain evidence="2 3">Georgia GA2</strain>
    </source>
</reference>
<evidence type="ECO:0000256" key="1">
    <source>
        <dbReference type="SAM" id="MobiDB-lite"/>
    </source>
</evidence>
<dbReference type="EMBL" id="KQ971312">
    <property type="protein sequence ID" value="EEZ98395.1"/>
    <property type="molecule type" value="Genomic_DNA"/>
</dbReference>
<reference evidence="2 3" key="2">
    <citation type="journal article" date="2010" name="Nucleic Acids Res.">
        <title>BeetleBase in 2010: revisions to provide comprehensive genomic information for Tribolium castaneum.</title>
        <authorList>
            <person name="Kim H.S."/>
            <person name="Murphy T."/>
            <person name="Xia J."/>
            <person name="Caragea D."/>
            <person name="Park Y."/>
            <person name="Beeman R.W."/>
            <person name="Lorenzen M.D."/>
            <person name="Butcher S."/>
            <person name="Manak J.R."/>
            <person name="Brown S.J."/>
        </authorList>
    </citation>
    <scope>GENOME REANNOTATION</scope>
    <source>
        <strain evidence="2 3">Georgia GA2</strain>
    </source>
</reference>
<feature type="compositionally biased region" description="Polar residues" evidence="1">
    <location>
        <begin position="16"/>
        <end position="28"/>
    </location>
</feature>
<dbReference type="AlphaFoldDB" id="D6W8T5"/>
<gene>
    <name evidence="2" type="primary">GLEAN_00860</name>
    <name evidence="2" type="ORF">TcasGA2_TC000860</name>
</gene>
<feature type="region of interest" description="Disordered" evidence="1">
    <location>
        <begin position="1"/>
        <end position="32"/>
    </location>
</feature>
<proteinExistence type="predicted"/>
<name>D6W8T5_TRICA</name>
<evidence type="ECO:0000313" key="2">
    <source>
        <dbReference type="EMBL" id="EEZ98395.1"/>
    </source>
</evidence>
<keyword evidence="3" id="KW-1185">Reference proteome</keyword>
<dbReference type="HOGENOM" id="CLU_1919748_0_0_1"/>
<feature type="region of interest" description="Disordered" evidence="1">
    <location>
        <begin position="38"/>
        <end position="57"/>
    </location>
</feature>
<feature type="compositionally biased region" description="Basic and acidic residues" evidence="1">
    <location>
        <begin position="1"/>
        <end position="11"/>
    </location>
</feature>
<accession>D6W8T5</accession>
<sequence>MKDSQERDPDTKISFAVSSRTGPVSSNKLPARAAKLRSIAGAPGRGRTQEWPSRTPTQTFLQLKRSAPDLTLLLGVFSMAEPVSGRSLGHAALSARTRTIFRRHPSDREIQMLAICTRLKFVLPFKKILRNT</sequence>
<dbReference type="Proteomes" id="UP000007266">
    <property type="component" value="Linkage group 2"/>
</dbReference>